<dbReference type="CDD" id="cd00674">
    <property type="entry name" value="LysRS_core_class_I"/>
    <property type="match status" value="1"/>
</dbReference>
<dbReference type="Proteomes" id="UP000195321">
    <property type="component" value="Unassembled WGS sequence"/>
</dbReference>
<name>A0A1Y3MNY6_9BACI</name>
<dbReference type="AlphaFoldDB" id="A0A1Y3MNY6"/>
<dbReference type="Gene3D" id="1.10.10.350">
    <property type="match status" value="1"/>
</dbReference>
<evidence type="ECO:0000256" key="9">
    <source>
        <dbReference type="ARBA" id="ARBA00048573"/>
    </source>
</evidence>
<evidence type="ECO:0000256" key="10">
    <source>
        <dbReference type="HAMAP-Rule" id="MF_00177"/>
    </source>
</evidence>
<dbReference type="InterPro" id="IPR014729">
    <property type="entry name" value="Rossmann-like_a/b/a_fold"/>
</dbReference>
<accession>A0A1Y3MNY6</accession>
<organism evidence="11 12">
    <name type="scientific">Bacillus pseudomycoides</name>
    <dbReference type="NCBI Taxonomy" id="64104"/>
    <lineage>
        <taxon>Bacteria</taxon>
        <taxon>Bacillati</taxon>
        <taxon>Bacillota</taxon>
        <taxon>Bacilli</taxon>
        <taxon>Bacillales</taxon>
        <taxon>Bacillaceae</taxon>
        <taxon>Bacillus</taxon>
        <taxon>Bacillus cereus group</taxon>
    </lineage>
</organism>
<dbReference type="PANTHER" id="PTHR37940">
    <property type="entry name" value="LYSINE--TRNA LIGASE"/>
    <property type="match status" value="1"/>
</dbReference>
<evidence type="ECO:0000256" key="5">
    <source>
        <dbReference type="ARBA" id="ARBA00022741"/>
    </source>
</evidence>
<dbReference type="Pfam" id="PF01921">
    <property type="entry name" value="tRNA-synt_1f"/>
    <property type="match status" value="1"/>
</dbReference>
<evidence type="ECO:0000256" key="6">
    <source>
        <dbReference type="ARBA" id="ARBA00022840"/>
    </source>
</evidence>
<dbReference type="PROSITE" id="PS00178">
    <property type="entry name" value="AA_TRNA_LIGASE_I"/>
    <property type="match status" value="1"/>
</dbReference>
<comment type="caution">
    <text evidence="10">Lacks conserved residue(s) required for the propagation of feature annotation.</text>
</comment>
<dbReference type="NCBIfam" id="TIGR00467">
    <property type="entry name" value="lysS_arch"/>
    <property type="match status" value="1"/>
</dbReference>
<dbReference type="EC" id="6.1.1.6" evidence="10"/>
<dbReference type="GO" id="GO:0004824">
    <property type="term" value="F:lysine-tRNA ligase activity"/>
    <property type="evidence" value="ECO:0007669"/>
    <property type="project" value="UniProtKB-UniRule"/>
</dbReference>
<dbReference type="GO" id="GO:0006430">
    <property type="term" value="P:lysyl-tRNA aminoacylation"/>
    <property type="evidence" value="ECO:0007669"/>
    <property type="project" value="UniProtKB-UniRule"/>
</dbReference>
<dbReference type="GO" id="GO:0005737">
    <property type="term" value="C:cytoplasm"/>
    <property type="evidence" value="ECO:0007669"/>
    <property type="project" value="UniProtKB-SubCell"/>
</dbReference>
<dbReference type="InterPro" id="IPR008925">
    <property type="entry name" value="aa_tRNA-synth_I_cd-bd_sf"/>
</dbReference>
<keyword evidence="6 10" id="KW-0067">ATP-binding</keyword>
<evidence type="ECO:0000256" key="7">
    <source>
        <dbReference type="ARBA" id="ARBA00022917"/>
    </source>
</evidence>
<dbReference type="SUPFAM" id="SSF48163">
    <property type="entry name" value="An anticodon-binding domain of class I aminoacyl-tRNA synthetases"/>
    <property type="match status" value="1"/>
</dbReference>
<comment type="subcellular location">
    <subcellularLocation>
        <location evidence="1 10">Cytoplasm</location>
    </subcellularLocation>
</comment>
<dbReference type="EMBL" id="MWPX01000002">
    <property type="protein sequence ID" value="OUM50130.1"/>
    <property type="molecule type" value="Genomic_DNA"/>
</dbReference>
<keyword evidence="8 10" id="KW-0030">Aminoacyl-tRNA synthetase</keyword>
<dbReference type="PANTHER" id="PTHR37940:SF1">
    <property type="entry name" value="LYSINE--TRNA LIGASE"/>
    <property type="match status" value="1"/>
</dbReference>
<reference evidence="11 12" key="1">
    <citation type="submission" date="2017-02" db="EMBL/GenBank/DDBJ databases">
        <title>Bacillus pseudomycoides isolate FSL K6-0042.</title>
        <authorList>
            <person name="Kovac J."/>
        </authorList>
    </citation>
    <scope>NUCLEOTIDE SEQUENCE [LARGE SCALE GENOMIC DNA]</scope>
    <source>
        <strain evidence="11 12">FSL K6-0042</strain>
    </source>
</reference>
<comment type="similarity">
    <text evidence="2 10">Belongs to the class-I aminoacyl-tRNA synthetase family.</text>
</comment>
<keyword evidence="5 10" id="KW-0547">Nucleotide-binding</keyword>
<keyword evidence="3 10" id="KW-0963">Cytoplasm</keyword>
<sequence length="521" mass="61101">MHWAYQIAHELIQKHPNKETFVCASGISPSGSVHIGNFREIITTYFVVRALQDLGEKTRFIFSWDDYDRFRKVPKNVDSSFEKYIGMPYCDIPDPYGCHKSYAEHFEKEFEKSLETLGIDVEFIYQHEEYKTGRYNQHILQALKRRKEIYDVLMKFKTSEPFEEEREAFYPITLYCEQCGKDSTKITNFDETSETIRYECECGSHNVLSVIQTSHMKLNWKIDWPMRWMIEDVIFEPGGRDHSAETGSYNVSKEIASKIFHYEAPNYVAYDFIGIKGNNQKMSSSAGNIITPSELLNVYLPEVILFMFSKYKPNAAFHIGMDEDVIRNYTEYERYKEGYQNNKLNNEELRDVIRLSGVSVSDENVSLPKFNQVAGVLPLVNFDTHILQEILAKVDADYSLIDIMKISNRVEYWIRNLQPQKMIEVNKEKNWEFYETLEEVQKKWILEVCEIVPTNADSPKIMERIYEICHNESKKIMKENQKLLFRIIYRLVINQPSGPRIPLLISVIGAEKIVSLLDFCN</sequence>
<dbReference type="RefSeq" id="WP_088093685.1">
    <property type="nucleotide sequence ID" value="NZ_JBALMA010000202.1"/>
</dbReference>
<evidence type="ECO:0000256" key="8">
    <source>
        <dbReference type="ARBA" id="ARBA00023146"/>
    </source>
</evidence>
<feature type="short sequence motif" description="'KMSKS' region" evidence="10">
    <location>
        <begin position="281"/>
        <end position="285"/>
    </location>
</feature>
<dbReference type="Gene3D" id="3.40.50.620">
    <property type="entry name" value="HUPs"/>
    <property type="match status" value="1"/>
</dbReference>
<dbReference type="GO" id="GO:0005524">
    <property type="term" value="F:ATP binding"/>
    <property type="evidence" value="ECO:0007669"/>
    <property type="project" value="UniProtKB-UniRule"/>
</dbReference>
<keyword evidence="4 10" id="KW-0436">Ligase</keyword>
<evidence type="ECO:0000313" key="12">
    <source>
        <dbReference type="Proteomes" id="UP000195321"/>
    </source>
</evidence>
<evidence type="ECO:0000256" key="3">
    <source>
        <dbReference type="ARBA" id="ARBA00022490"/>
    </source>
</evidence>
<proteinExistence type="inferred from homology"/>
<dbReference type="InterPro" id="IPR020751">
    <property type="entry name" value="aa-tRNA-synth_I_codon-bd_sub2"/>
</dbReference>
<evidence type="ECO:0000256" key="1">
    <source>
        <dbReference type="ARBA" id="ARBA00004496"/>
    </source>
</evidence>
<dbReference type="InterPro" id="IPR001412">
    <property type="entry name" value="aa-tRNA-synth_I_CS"/>
</dbReference>
<feature type="short sequence motif" description="'HIGH' region" evidence="10">
    <location>
        <begin position="29"/>
        <end position="37"/>
    </location>
</feature>
<dbReference type="SUPFAM" id="SSF52374">
    <property type="entry name" value="Nucleotidylyl transferase"/>
    <property type="match status" value="1"/>
</dbReference>
<evidence type="ECO:0000313" key="11">
    <source>
        <dbReference type="EMBL" id="OUM50130.1"/>
    </source>
</evidence>
<comment type="caution">
    <text evidence="11">The sequence shown here is derived from an EMBL/GenBank/DDBJ whole genome shotgun (WGS) entry which is preliminary data.</text>
</comment>
<dbReference type="InterPro" id="IPR002904">
    <property type="entry name" value="Lys-tRNA-ligase"/>
</dbReference>
<evidence type="ECO:0000256" key="2">
    <source>
        <dbReference type="ARBA" id="ARBA00005594"/>
    </source>
</evidence>
<dbReference type="HAMAP" id="MF_00177">
    <property type="entry name" value="Lys_tRNA_synth_class1"/>
    <property type="match status" value="1"/>
</dbReference>
<keyword evidence="7 10" id="KW-0648">Protein biosynthesis</keyword>
<comment type="catalytic activity">
    <reaction evidence="9 10">
        <text>tRNA(Lys) + L-lysine + ATP = L-lysyl-tRNA(Lys) + AMP + diphosphate</text>
        <dbReference type="Rhea" id="RHEA:20792"/>
        <dbReference type="Rhea" id="RHEA-COMP:9696"/>
        <dbReference type="Rhea" id="RHEA-COMP:9697"/>
        <dbReference type="ChEBI" id="CHEBI:30616"/>
        <dbReference type="ChEBI" id="CHEBI:32551"/>
        <dbReference type="ChEBI" id="CHEBI:33019"/>
        <dbReference type="ChEBI" id="CHEBI:78442"/>
        <dbReference type="ChEBI" id="CHEBI:78529"/>
        <dbReference type="ChEBI" id="CHEBI:456215"/>
        <dbReference type="EC" id="6.1.1.6"/>
    </reaction>
</comment>
<dbReference type="GO" id="GO:0000049">
    <property type="term" value="F:tRNA binding"/>
    <property type="evidence" value="ECO:0007669"/>
    <property type="project" value="InterPro"/>
</dbReference>
<evidence type="ECO:0000256" key="4">
    <source>
        <dbReference type="ARBA" id="ARBA00022598"/>
    </source>
</evidence>
<dbReference type="InterPro" id="IPR042078">
    <property type="entry name" value="Lys-tRNA-ligase_SC_fold"/>
</dbReference>
<dbReference type="Gene3D" id="6.10.20.10">
    <property type="entry name" value="Lysine tRNA ligase, stem contact fold domain"/>
    <property type="match status" value="1"/>
</dbReference>
<protein>
    <recommendedName>
        <fullName evidence="10">Lysine--tRNA ligase</fullName>
        <ecNumber evidence="10">6.1.1.6</ecNumber>
    </recommendedName>
    <alternativeName>
        <fullName evidence="10">Lysyl-tRNA synthetase</fullName>
        <shortName evidence="10">LysRS</shortName>
    </alternativeName>
</protein>
<gene>
    <name evidence="10" type="primary">lysS</name>
    <name evidence="11" type="ORF">BW425_03300</name>
</gene>